<dbReference type="AlphaFoldDB" id="A0A6C0BBH7"/>
<reference evidence="1" key="1">
    <citation type="journal article" date="2020" name="Nature">
        <title>Giant virus diversity and host interactions through global metagenomics.</title>
        <authorList>
            <person name="Schulz F."/>
            <person name="Roux S."/>
            <person name="Paez-Espino D."/>
            <person name="Jungbluth S."/>
            <person name="Walsh D.A."/>
            <person name="Denef V.J."/>
            <person name="McMahon K.D."/>
            <person name="Konstantinidis K.T."/>
            <person name="Eloe-Fadrosh E.A."/>
            <person name="Kyrpides N.C."/>
            <person name="Woyke T."/>
        </authorList>
    </citation>
    <scope>NUCLEOTIDE SEQUENCE</scope>
    <source>
        <strain evidence="1">GVMAG-M-3300010160-26</strain>
    </source>
</reference>
<organism evidence="1">
    <name type="scientific">viral metagenome</name>
    <dbReference type="NCBI Taxonomy" id="1070528"/>
    <lineage>
        <taxon>unclassified sequences</taxon>
        <taxon>metagenomes</taxon>
        <taxon>organismal metagenomes</taxon>
    </lineage>
</organism>
<evidence type="ECO:0000313" key="1">
    <source>
        <dbReference type="EMBL" id="QHS89615.1"/>
    </source>
</evidence>
<sequence>MNDEKFAIMSKFNKIIKAIVSKLNYIMKSPTSELMVTHVDIVIRNTPNFLIENNEKAWRHNDLLLQIKKGDVYNWGILNTIDFGQETSIDGSKLEDDIISMMENVRSVILSVSETERILIFKDVIELYRQMALFRKLN</sequence>
<accession>A0A6C0BBH7</accession>
<name>A0A6C0BBH7_9ZZZZ</name>
<proteinExistence type="predicted"/>
<dbReference type="EMBL" id="MN739114">
    <property type="protein sequence ID" value="QHS89615.1"/>
    <property type="molecule type" value="Genomic_DNA"/>
</dbReference>
<protein>
    <submittedName>
        <fullName evidence="1">Uncharacterized protein</fullName>
    </submittedName>
</protein>